<feature type="transmembrane region" description="Helical" evidence="1">
    <location>
        <begin position="87"/>
        <end position="106"/>
    </location>
</feature>
<organism evidence="2 3">
    <name type="scientific">Candidimonas nitroreducens</name>
    <dbReference type="NCBI Taxonomy" id="683354"/>
    <lineage>
        <taxon>Bacteria</taxon>
        <taxon>Pseudomonadati</taxon>
        <taxon>Pseudomonadota</taxon>
        <taxon>Betaproteobacteria</taxon>
        <taxon>Burkholderiales</taxon>
        <taxon>Alcaligenaceae</taxon>
        <taxon>Candidimonas</taxon>
    </lineage>
</organism>
<comment type="caution">
    <text evidence="2">The sequence shown here is derived from an EMBL/GenBank/DDBJ whole genome shotgun (WGS) entry which is preliminary data.</text>
</comment>
<feature type="transmembrane region" description="Helical" evidence="1">
    <location>
        <begin position="20"/>
        <end position="42"/>
    </location>
</feature>
<evidence type="ECO:0000313" key="2">
    <source>
        <dbReference type="EMBL" id="OWT54224.1"/>
    </source>
</evidence>
<dbReference type="EMBL" id="NJIH01000016">
    <property type="protein sequence ID" value="OWT54224.1"/>
    <property type="molecule type" value="Genomic_DNA"/>
</dbReference>
<evidence type="ECO:0000256" key="1">
    <source>
        <dbReference type="SAM" id="Phobius"/>
    </source>
</evidence>
<sequence>MSSVRKRYASASRPGLARRFYVAGYVVLACGLLAAALVYTYAPADASYQLPYSRQDDAQVERLGGRAAVWVLHFNRWFLGLWHGRQLAWTLAGLSLAIALLCLLAGRSLSATMPFGTRPRK</sequence>
<proteinExistence type="predicted"/>
<gene>
    <name evidence="2" type="ORF">CEY11_22945</name>
</gene>
<dbReference type="PROSITE" id="PS51257">
    <property type="entry name" value="PROKAR_LIPOPROTEIN"/>
    <property type="match status" value="1"/>
</dbReference>
<keyword evidence="1" id="KW-1133">Transmembrane helix</keyword>
<evidence type="ECO:0000313" key="3">
    <source>
        <dbReference type="Proteomes" id="UP000214603"/>
    </source>
</evidence>
<reference evidence="3" key="1">
    <citation type="submission" date="2017-06" db="EMBL/GenBank/DDBJ databases">
        <title>Herbaspirillum phytohormonus sp. nov., isolated from the root nodule of Robinia pseudoacacia in lead-zinc mine.</title>
        <authorList>
            <person name="Fan M."/>
            <person name="Lin Y."/>
        </authorList>
    </citation>
    <scope>NUCLEOTIDE SEQUENCE [LARGE SCALE GENOMIC DNA]</scope>
    <source>
        <strain evidence="3">SC-089</strain>
    </source>
</reference>
<dbReference type="Proteomes" id="UP000214603">
    <property type="component" value="Unassembled WGS sequence"/>
</dbReference>
<name>A0A225LYG5_9BURK</name>
<keyword evidence="1" id="KW-0812">Transmembrane</keyword>
<dbReference type="OrthoDB" id="9008741at2"/>
<keyword evidence="3" id="KW-1185">Reference proteome</keyword>
<dbReference type="AlphaFoldDB" id="A0A225LYG5"/>
<keyword evidence="1" id="KW-0472">Membrane</keyword>
<accession>A0A225LYG5</accession>
<dbReference type="RefSeq" id="WP_088605762.1">
    <property type="nucleotide sequence ID" value="NZ_NJIH01000016.1"/>
</dbReference>
<protein>
    <submittedName>
        <fullName evidence="2">Uncharacterized protein</fullName>
    </submittedName>
</protein>